<dbReference type="RefSeq" id="WP_148776136.1">
    <property type="nucleotide sequence ID" value="NZ_VSSS01000052.1"/>
</dbReference>
<protein>
    <submittedName>
        <fullName evidence="1">Uncharacterized protein</fullName>
    </submittedName>
</protein>
<dbReference type="EMBL" id="VSSS01000052">
    <property type="protein sequence ID" value="TYL90325.1"/>
    <property type="molecule type" value="Genomic_DNA"/>
</dbReference>
<evidence type="ECO:0000313" key="2">
    <source>
        <dbReference type="Proteomes" id="UP000324758"/>
    </source>
</evidence>
<proteinExistence type="predicted"/>
<evidence type="ECO:0000313" key="1">
    <source>
        <dbReference type="EMBL" id="TYL90325.1"/>
    </source>
</evidence>
<name>A0A5D3K8E5_9BRAD</name>
<accession>A0A5D3K8E5</accession>
<keyword evidence="2" id="KW-1185">Reference proteome</keyword>
<sequence length="232" mass="25446">MQTLDGWRAFATGGRKISFPKLELIGGDHDPPVVVGTGEIEMEGLNGFAFHLDGQPKDIGYALATCNRYRERPYEPLARLRLFGTDADGVNWSGGWTTPSVHPSDGNWRFAGDLEALVTDVEGETVSQGAGTELIFPLRIGDPMTISMARFVRSLPLAANTAREYRMRVLGSDILFKYEQDHSTLLVTAESSASLSAPYAEGWLVEPLRILFGQLIYPRLVARNFGNGRAAV</sequence>
<gene>
    <name evidence="1" type="ORF">FXB40_32225</name>
</gene>
<organism evidence="1 2">
    <name type="scientific">Bradyrhizobium rifense</name>
    <dbReference type="NCBI Taxonomy" id="515499"/>
    <lineage>
        <taxon>Bacteria</taxon>
        <taxon>Pseudomonadati</taxon>
        <taxon>Pseudomonadota</taxon>
        <taxon>Alphaproteobacteria</taxon>
        <taxon>Hyphomicrobiales</taxon>
        <taxon>Nitrobacteraceae</taxon>
        <taxon>Bradyrhizobium</taxon>
    </lineage>
</organism>
<dbReference type="AlphaFoldDB" id="A0A5D3K8E5"/>
<comment type="caution">
    <text evidence="1">The sequence shown here is derived from an EMBL/GenBank/DDBJ whole genome shotgun (WGS) entry which is preliminary data.</text>
</comment>
<dbReference type="Proteomes" id="UP000324758">
    <property type="component" value="Unassembled WGS sequence"/>
</dbReference>
<dbReference type="OrthoDB" id="8340565at2"/>
<reference evidence="1 2" key="1">
    <citation type="submission" date="2019-08" db="EMBL/GenBank/DDBJ databases">
        <title>Bradyrhizobium hipponensis sp. nov., a rhizobium isolated from a Lupinus angustifolius root nodule in Tunisia.</title>
        <authorList>
            <person name="Off K."/>
            <person name="Rejili M."/>
            <person name="Mars M."/>
            <person name="Brachmann A."/>
            <person name="Marin M."/>
        </authorList>
    </citation>
    <scope>NUCLEOTIDE SEQUENCE [LARGE SCALE GENOMIC DNA]</scope>
    <source>
        <strain evidence="1 2">CTAW71</strain>
    </source>
</reference>